<proteinExistence type="predicted"/>
<organism evidence="1 2">
    <name type="scientific">Edaphobacter modestus</name>
    <dbReference type="NCBI Taxonomy" id="388466"/>
    <lineage>
        <taxon>Bacteria</taxon>
        <taxon>Pseudomonadati</taxon>
        <taxon>Acidobacteriota</taxon>
        <taxon>Terriglobia</taxon>
        <taxon>Terriglobales</taxon>
        <taxon>Acidobacteriaceae</taxon>
        <taxon>Edaphobacter</taxon>
    </lineage>
</organism>
<dbReference type="RefSeq" id="WP_130425450.1">
    <property type="nucleotide sequence ID" value="NZ_SHKW01000008.1"/>
</dbReference>
<gene>
    <name evidence="1" type="ORF">BDD14_6601</name>
</gene>
<name>A0A4Q7XZM8_9BACT</name>
<evidence type="ECO:0000313" key="2">
    <source>
        <dbReference type="Proteomes" id="UP000292958"/>
    </source>
</evidence>
<sequence length="117" mass="13209">MSISIHAGAQNQDTYLAEIVSKSGKHQFAKLVDVYPSDESRIDLRVLKSLPLLKMKVVKKNFCDVKANQIFFSNQSSFFDEEIKGEVARDSSTVLPCYQIVRKSIRIIEKGSLQASR</sequence>
<dbReference type="AlphaFoldDB" id="A0A4Q7XZM8"/>
<reference evidence="1 2" key="1">
    <citation type="submission" date="2019-02" db="EMBL/GenBank/DDBJ databases">
        <title>Genomic Encyclopedia of Archaeal and Bacterial Type Strains, Phase II (KMG-II): from individual species to whole genera.</title>
        <authorList>
            <person name="Goeker M."/>
        </authorList>
    </citation>
    <scope>NUCLEOTIDE SEQUENCE [LARGE SCALE GENOMIC DNA]</scope>
    <source>
        <strain evidence="1 2">DSM 18101</strain>
    </source>
</reference>
<protein>
    <submittedName>
        <fullName evidence="1">Uncharacterized protein</fullName>
    </submittedName>
</protein>
<dbReference type="Proteomes" id="UP000292958">
    <property type="component" value="Unassembled WGS sequence"/>
</dbReference>
<accession>A0A4Q7XZM8</accession>
<keyword evidence="2" id="KW-1185">Reference proteome</keyword>
<dbReference type="EMBL" id="SHKW01000008">
    <property type="protein sequence ID" value="RZU29013.1"/>
    <property type="molecule type" value="Genomic_DNA"/>
</dbReference>
<evidence type="ECO:0000313" key="1">
    <source>
        <dbReference type="EMBL" id="RZU29013.1"/>
    </source>
</evidence>
<comment type="caution">
    <text evidence="1">The sequence shown here is derived from an EMBL/GenBank/DDBJ whole genome shotgun (WGS) entry which is preliminary data.</text>
</comment>